<dbReference type="EMBL" id="SSMQ01000009">
    <property type="protein sequence ID" value="TKD09784.1"/>
    <property type="molecule type" value="Genomic_DNA"/>
</dbReference>
<gene>
    <name evidence="1" type="ORF">E8A74_11530</name>
</gene>
<protein>
    <submittedName>
        <fullName evidence="1">Uncharacterized protein</fullName>
    </submittedName>
</protein>
<dbReference type="Proteomes" id="UP000309215">
    <property type="component" value="Unassembled WGS sequence"/>
</dbReference>
<name>A0A4U1JF10_9BACT</name>
<comment type="caution">
    <text evidence="1">The sequence shown here is derived from an EMBL/GenBank/DDBJ whole genome shotgun (WGS) entry which is preliminary data.</text>
</comment>
<sequence>MPLALSLHAHTPYALQPSSVQFRLRIENHGPAPVRGEKPDGMSLLTTDERGQWLPYLPRAPWPFPPDEIEIPPGGVHEMSISSSVSGSMHDVGLYRVSCRWGGAESNVVEYRVLDDRHSYVATLRAVSGTTVELTLDNRGPAPIVWGEPCDPEQDMSFWIHGQTRLKTVLTTGADLVRIVPGTPAVLRIELPEDESGRTLSGRFQREPFASGETKLVF</sequence>
<dbReference type="AlphaFoldDB" id="A0A4U1JF10"/>
<keyword evidence="2" id="KW-1185">Reference proteome</keyword>
<organism evidence="1 2">
    <name type="scientific">Polyangium fumosum</name>
    <dbReference type="NCBI Taxonomy" id="889272"/>
    <lineage>
        <taxon>Bacteria</taxon>
        <taxon>Pseudomonadati</taxon>
        <taxon>Myxococcota</taxon>
        <taxon>Polyangia</taxon>
        <taxon>Polyangiales</taxon>
        <taxon>Polyangiaceae</taxon>
        <taxon>Polyangium</taxon>
    </lineage>
</organism>
<evidence type="ECO:0000313" key="1">
    <source>
        <dbReference type="EMBL" id="TKD09784.1"/>
    </source>
</evidence>
<evidence type="ECO:0000313" key="2">
    <source>
        <dbReference type="Proteomes" id="UP000309215"/>
    </source>
</evidence>
<accession>A0A4U1JF10</accession>
<reference evidence="1 2" key="1">
    <citation type="submission" date="2019-04" db="EMBL/GenBank/DDBJ databases">
        <authorList>
            <person name="Li Y."/>
            <person name="Wang J."/>
        </authorList>
    </citation>
    <scope>NUCLEOTIDE SEQUENCE [LARGE SCALE GENOMIC DNA]</scope>
    <source>
        <strain evidence="1 2">DSM 14668</strain>
    </source>
</reference>
<dbReference type="RefSeq" id="WP_136929007.1">
    <property type="nucleotide sequence ID" value="NZ_SSMQ01000009.1"/>
</dbReference>
<proteinExistence type="predicted"/>